<keyword evidence="6" id="KW-0285">Flavoprotein</keyword>
<keyword evidence="8" id="KW-0521">NADP</keyword>
<dbReference type="SUPFAM" id="SSF51905">
    <property type="entry name" value="FAD/NAD(P)-binding domain"/>
    <property type="match status" value="1"/>
</dbReference>
<evidence type="ECO:0000256" key="15">
    <source>
        <dbReference type="ARBA" id="ARBA00048407"/>
    </source>
</evidence>
<evidence type="ECO:0000256" key="4">
    <source>
        <dbReference type="ARBA" id="ARBA00013076"/>
    </source>
</evidence>
<comment type="catalytic activity">
    <reaction evidence="15">
        <text>L-lysine + NADPH + O2 = N(6)-hydroxy-L-lysine + NADP(+) + H2O</text>
        <dbReference type="Rhea" id="RHEA:23228"/>
        <dbReference type="ChEBI" id="CHEBI:15377"/>
        <dbReference type="ChEBI" id="CHEBI:15379"/>
        <dbReference type="ChEBI" id="CHEBI:32551"/>
        <dbReference type="ChEBI" id="CHEBI:57783"/>
        <dbReference type="ChEBI" id="CHEBI:57820"/>
        <dbReference type="ChEBI" id="CHEBI:58349"/>
        <dbReference type="EC" id="1.14.13.59"/>
    </reaction>
</comment>
<dbReference type="RefSeq" id="WP_132115845.1">
    <property type="nucleotide sequence ID" value="NZ_SLWS01000003.1"/>
</dbReference>
<keyword evidence="17" id="KW-1185">Reference proteome</keyword>
<accession>A0A4R2JKW6</accession>
<keyword evidence="10" id="KW-0503">Monooxygenase</keyword>
<dbReference type="PANTHER" id="PTHR42802">
    <property type="entry name" value="MONOOXYGENASE"/>
    <property type="match status" value="1"/>
</dbReference>
<dbReference type="GO" id="GO:0006879">
    <property type="term" value="P:intracellular iron ion homeostasis"/>
    <property type="evidence" value="ECO:0007669"/>
    <property type="project" value="TreeGrafter"/>
</dbReference>
<dbReference type="PRINTS" id="PR00368">
    <property type="entry name" value="FADPNR"/>
</dbReference>
<dbReference type="AlphaFoldDB" id="A0A4R2JKW6"/>
<evidence type="ECO:0000256" key="14">
    <source>
        <dbReference type="ARBA" id="ARBA00032738"/>
    </source>
</evidence>
<comment type="cofactor">
    <cofactor evidence="1">
        <name>FAD</name>
        <dbReference type="ChEBI" id="CHEBI:57692"/>
    </cofactor>
</comment>
<evidence type="ECO:0000256" key="12">
    <source>
        <dbReference type="ARBA" id="ARBA00031158"/>
    </source>
</evidence>
<comment type="caution">
    <text evidence="16">The sequence shown here is derived from an EMBL/GenBank/DDBJ whole genome shotgun (WGS) entry which is preliminary data.</text>
</comment>
<dbReference type="Pfam" id="PF13434">
    <property type="entry name" value="Lys_Orn_oxgnase"/>
    <property type="match status" value="1"/>
</dbReference>
<dbReference type="OrthoDB" id="7527071at2"/>
<comment type="pathway">
    <text evidence="2">Siderophore biosynthesis.</text>
</comment>
<evidence type="ECO:0000256" key="13">
    <source>
        <dbReference type="ARBA" id="ARBA00032493"/>
    </source>
</evidence>
<evidence type="ECO:0000256" key="5">
    <source>
        <dbReference type="ARBA" id="ARBA00016406"/>
    </source>
</evidence>
<evidence type="ECO:0000256" key="2">
    <source>
        <dbReference type="ARBA" id="ARBA00004924"/>
    </source>
</evidence>
<evidence type="ECO:0000256" key="9">
    <source>
        <dbReference type="ARBA" id="ARBA00023002"/>
    </source>
</evidence>
<dbReference type="PANTHER" id="PTHR42802:SF1">
    <property type="entry name" value="L-ORNITHINE N(5)-MONOOXYGENASE"/>
    <property type="match status" value="1"/>
</dbReference>
<keyword evidence="7" id="KW-0274">FAD</keyword>
<dbReference type="EC" id="1.14.13.59" evidence="4"/>
<evidence type="ECO:0000256" key="3">
    <source>
        <dbReference type="ARBA" id="ARBA00007588"/>
    </source>
</evidence>
<evidence type="ECO:0000256" key="8">
    <source>
        <dbReference type="ARBA" id="ARBA00022857"/>
    </source>
</evidence>
<sequence length="445" mass="49101">MRYQEVELLAIGAGPSSLALAVAIEELARTDLAGDTLIVEQQDDVVWQRGMMMPWTQSQVSFLKDLVSLRNPRSAFSFVNYLHSVGRLDQFINLGSFTPYRMEISGYLGWVAKSLPNVRIEYGRRCASIQPFGSGDGAGEWLVQLADGGVVVCKHLVIAAGRDPHIPETFAGVPRARMIHSTEFAARINEIDPAKAHRIAVVGGAQSAAEMLWTAHQAFPRAHCTMVMRSIGLNAYQTSRFTNELFYPSFVDEFHAAKPEARAQLLNEMHRTNYAGLSPEMIDTLYRQMYVEKLTGTERIEMVPMVDVAAAEMDGGDVDGDVVLTLVDRKSGERTRRRYDVVLLGTGFARQMPRIIQDMATSVGLAEVSVDRSYRMNLPPSFTATCHLQGVNEATHGIADSLLSVLAARAEEIVADLLAYRRTPVPRVENVPILPFTASTSGAQR</sequence>
<reference evidence="16 17" key="1">
    <citation type="submission" date="2019-03" db="EMBL/GenBank/DDBJ databases">
        <title>Genomic Encyclopedia of Type Strains, Phase IV (KMG-IV): sequencing the most valuable type-strain genomes for metagenomic binning, comparative biology and taxonomic classification.</title>
        <authorList>
            <person name="Goeker M."/>
        </authorList>
    </citation>
    <scope>NUCLEOTIDE SEQUENCE [LARGE SCALE GENOMIC DNA]</scope>
    <source>
        <strain evidence="16 17">DSM 45934</strain>
    </source>
</reference>
<gene>
    <name evidence="16" type="ORF">EV192_103258</name>
</gene>
<evidence type="ECO:0000313" key="17">
    <source>
        <dbReference type="Proteomes" id="UP000295680"/>
    </source>
</evidence>
<evidence type="ECO:0000256" key="6">
    <source>
        <dbReference type="ARBA" id="ARBA00022630"/>
    </source>
</evidence>
<dbReference type="Gene3D" id="3.50.50.60">
    <property type="entry name" value="FAD/NAD(P)-binding domain"/>
    <property type="match status" value="1"/>
</dbReference>
<evidence type="ECO:0000256" key="10">
    <source>
        <dbReference type="ARBA" id="ARBA00023033"/>
    </source>
</evidence>
<name>A0A4R2JKW6_9PSEU</name>
<evidence type="ECO:0000256" key="1">
    <source>
        <dbReference type="ARBA" id="ARBA00001974"/>
    </source>
</evidence>
<dbReference type="InterPro" id="IPR025700">
    <property type="entry name" value="Lys/Orn_oxygenase"/>
</dbReference>
<dbReference type="InterPro" id="IPR036188">
    <property type="entry name" value="FAD/NAD-bd_sf"/>
</dbReference>
<comment type="similarity">
    <text evidence="3">Belongs to the lysine N(6)-hydroxylase/L-ornithine N(5)-oxygenase family.</text>
</comment>
<evidence type="ECO:0000256" key="11">
    <source>
        <dbReference type="ARBA" id="ARBA00029939"/>
    </source>
</evidence>
<dbReference type="EMBL" id="SLWS01000003">
    <property type="protein sequence ID" value="TCO60683.1"/>
    <property type="molecule type" value="Genomic_DNA"/>
</dbReference>
<evidence type="ECO:0000256" key="7">
    <source>
        <dbReference type="ARBA" id="ARBA00022827"/>
    </source>
</evidence>
<protein>
    <recommendedName>
        <fullName evidence="5">L-lysine N6-monooxygenase MbtG</fullName>
        <ecNumber evidence="4">1.14.13.59</ecNumber>
    </recommendedName>
    <alternativeName>
        <fullName evidence="14">Lysine 6-N-hydroxylase</fullName>
    </alternativeName>
    <alternativeName>
        <fullName evidence="13">Lysine N6-hydroxylase</fullName>
    </alternativeName>
    <alternativeName>
        <fullName evidence="11">Lysine-N-oxygenase</fullName>
    </alternativeName>
    <alternativeName>
        <fullName evidence="12">Mycobactin synthase protein G</fullName>
    </alternativeName>
</protein>
<dbReference type="Proteomes" id="UP000295680">
    <property type="component" value="Unassembled WGS sequence"/>
</dbReference>
<keyword evidence="9" id="KW-0560">Oxidoreductase</keyword>
<evidence type="ECO:0000313" key="16">
    <source>
        <dbReference type="EMBL" id="TCO60683.1"/>
    </source>
</evidence>
<dbReference type="GO" id="GO:0047091">
    <property type="term" value="F:L-lysine 6-monooxygenase (NADPH) activity"/>
    <property type="evidence" value="ECO:0007669"/>
    <property type="project" value="UniProtKB-EC"/>
</dbReference>
<proteinExistence type="inferred from homology"/>
<organism evidence="16 17">
    <name type="scientific">Actinocrispum wychmicini</name>
    <dbReference type="NCBI Taxonomy" id="1213861"/>
    <lineage>
        <taxon>Bacteria</taxon>
        <taxon>Bacillati</taxon>
        <taxon>Actinomycetota</taxon>
        <taxon>Actinomycetes</taxon>
        <taxon>Pseudonocardiales</taxon>
        <taxon>Pseudonocardiaceae</taxon>
        <taxon>Actinocrispum</taxon>
    </lineage>
</organism>